<keyword evidence="3" id="KW-0004">4Fe-4S</keyword>
<reference evidence="5" key="1">
    <citation type="journal article" date="2014" name="Nucleic Acids Res.">
        <title>The evolutionary dynamics of variant antigen genes in Babesia reveal a history of genomic innovation underlying host-parasite interaction.</title>
        <authorList>
            <person name="Jackson A.P."/>
            <person name="Otto T.D."/>
            <person name="Darby A."/>
            <person name="Ramaprasad A."/>
            <person name="Xia D."/>
            <person name="Echaide I.E."/>
            <person name="Farber M."/>
            <person name="Gahlot S."/>
            <person name="Gamble J."/>
            <person name="Gupta D."/>
            <person name="Gupta Y."/>
            <person name="Jackson L."/>
            <person name="Malandrin L."/>
            <person name="Malas T.B."/>
            <person name="Moussa E."/>
            <person name="Nair M."/>
            <person name="Reid A.J."/>
            <person name="Sanders M."/>
            <person name="Sharma J."/>
            <person name="Tracey A."/>
            <person name="Quail M.A."/>
            <person name="Weir W."/>
            <person name="Wastling J.M."/>
            <person name="Hall N."/>
            <person name="Willadsen P."/>
            <person name="Lingelbach K."/>
            <person name="Shiels B."/>
            <person name="Tait A."/>
            <person name="Berriman M."/>
            <person name="Allred D.R."/>
            <person name="Pain A."/>
        </authorList>
    </citation>
    <scope>NUCLEOTIDE SEQUENCE</scope>
    <source>
        <strain evidence="5">1802A</strain>
    </source>
</reference>
<organism evidence="5 6">
    <name type="scientific">Babesia divergens</name>
    <dbReference type="NCBI Taxonomy" id="32595"/>
    <lineage>
        <taxon>Eukaryota</taxon>
        <taxon>Sar</taxon>
        <taxon>Alveolata</taxon>
        <taxon>Apicomplexa</taxon>
        <taxon>Aconoidasida</taxon>
        <taxon>Piroplasmida</taxon>
        <taxon>Babesiidae</taxon>
        <taxon>Babesia</taxon>
    </lineage>
</organism>
<dbReference type="GO" id="GO:0051539">
    <property type="term" value="F:4 iron, 4 sulfur cluster binding"/>
    <property type="evidence" value="ECO:0007669"/>
    <property type="project" value="UniProtKB-KW"/>
</dbReference>
<dbReference type="PANTHER" id="PTHR10072:SF41">
    <property type="entry name" value="IRON-SULFUR CLUSTER ASSEMBLY 1 HOMOLOG, MITOCHONDRIAL"/>
    <property type="match status" value="1"/>
</dbReference>
<feature type="domain" description="Core" evidence="4">
    <location>
        <begin position="102"/>
        <end position="203"/>
    </location>
</feature>
<evidence type="ECO:0000256" key="1">
    <source>
        <dbReference type="ARBA" id="ARBA00005151"/>
    </source>
</evidence>
<evidence type="ECO:0000256" key="2">
    <source>
        <dbReference type="ARBA" id="ARBA00006718"/>
    </source>
</evidence>
<dbReference type="InterPro" id="IPR035903">
    <property type="entry name" value="HesB-like_dom_sf"/>
</dbReference>
<protein>
    <submittedName>
        <fullName evidence="5">HesB-like domain containing protein</fullName>
    </submittedName>
</protein>
<keyword evidence="3" id="KW-0411">Iron-sulfur</keyword>
<accession>A0AAD9LE87</accession>
<keyword evidence="3" id="KW-0408">Iron</keyword>
<name>A0AAD9LE87_BABDI</name>
<dbReference type="Pfam" id="PF01521">
    <property type="entry name" value="Fe-S_biosyn"/>
    <property type="match status" value="1"/>
</dbReference>
<dbReference type="NCBIfam" id="TIGR00049">
    <property type="entry name" value="iron-sulfur cluster assembly accessory protein"/>
    <property type="match status" value="1"/>
</dbReference>
<dbReference type="InterPro" id="IPR050322">
    <property type="entry name" value="Fe-S_cluster_asmbl/transfer"/>
</dbReference>
<proteinExistence type="inferred from homology"/>
<dbReference type="InterPro" id="IPR016092">
    <property type="entry name" value="ATAP"/>
</dbReference>
<dbReference type="Gene3D" id="2.60.300.12">
    <property type="entry name" value="HesB-like domain"/>
    <property type="match status" value="1"/>
</dbReference>
<evidence type="ECO:0000256" key="3">
    <source>
        <dbReference type="ARBA" id="ARBA00022485"/>
    </source>
</evidence>
<dbReference type="InterPro" id="IPR000361">
    <property type="entry name" value="ATAP_core_dom"/>
</dbReference>
<dbReference type="GO" id="GO:0005739">
    <property type="term" value="C:mitochondrion"/>
    <property type="evidence" value="ECO:0007669"/>
    <property type="project" value="TreeGrafter"/>
</dbReference>
<dbReference type="InterPro" id="IPR017870">
    <property type="entry name" value="FeS_cluster_insertion_CS"/>
</dbReference>
<comment type="pathway">
    <text evidence="1">Cofactor biosynthesis; iron-sulfur cluster biosynthesis.</text>
</comment>
<dbReference type="PANTHER" id="PTHR10072">
    <property type="entry name" value="IRON-SULFUR CLUSTER ASSEMBLY PROTEIN"/>
    <property type="match status" value="1"/>
</dbReference>
<keyword evidence="6" id="KW-1185">Reference proteome</keyword>
<dbReference type="SUPFAM" id="SSF89360">
    <property type="entry name" value="HesB-like domain"/>
    <property type="match status" value="1"/>
</dbReference>
<dbReference type="Proteomes" id="UP001195914">
    <property type="component" value="Unassembled WGS sequence"/>
</dbReference>
<sequence>MMIQRSATWSISGKGGEPFFNMSVKSKLKSAITHLSFPKYARQPLHKDHTYSFGAGCLYRQCVMPKFGLLDLCLSSHKLFSTQAPIIEAKRSKLNQRKRQIVTLTDKAIDQLYNIAGDSGKIVKLFFVVKGCNGYSYEMELVDMQSLDSMDEIVRDCNDTPILAIENKAVFHLLGSRIDYHVSQLEEGFIFDNPNITSKCGCGQSFQF</sequence>
<evidence type="ECO:0000259" key="4">
    <source>
        <dbReference type="Pfam" id="PF01521"/>
    </source>
</evidence>
<dbReference type="AlphaFoldDB" id="A0AAD9LE87"/>
<dbReference type="GO" id="GO:0016226">
    <property type="term" value="P:iron-sulfur cluster assembly"/>
    <property type="evidence" value="ECO:0007669"/>
    <property type="project" value="InterPro"/>
</dbReference>
<dbReference type="GO" id="GO:0051537">
    <property type="term" value="F:2 iron, 2 sulfur cluster binding"/>
    <property type="evidence" value="ECO:0007669"/>
    <property type="project" value="TreeGrafter"/>
</dbReference>
<comment type="caution">
    <text evidence="5">The sequence shown here is derived from an EMBL/GenBank/DDBJ whole genome shotgun (WGS) entry which is preliminary data.</text>
</comment>
<keyword evidence="3" id="KW-0479">Metal-binding</keyword>
<dbReference type="PROSITE" id="PS01152">
    <property type="entry name" value="HESB"/>
    <property type="match status" value="1"/>
</dbReference>
<dbReference type="EMBL" id="JAHBMH010000073">
    <property type="protein sequence ID" value="KAK1932632.1"/>
    <property type="molecule type" value="Genomic_DNA"/>
</dbReference>
<evidence type="ECO:0000313" key="6">
    <source>
        <dbReference type="Proteomes" id="UP001195914"/>
    </source>
</evidence>
<evidence type="ECO:0000313" key="5">
    <source>
        <dbReference type="EMBL" id="KAK1932632.1"/>
    </source>
</evidence>
<gene>
    <name evidence="5" type="ORF">X943_000080</name>
</gene>
<reference evidence="5" key="2">
    <citation type="submission" date="2021-05" db="EMBL/GenBank/DDBJ databases">
        <authorList>
            <person name="Pain A."/>
        </authorList>
    </citation>
    <scope>NUCLEOTIDE SEQUENCE</scope>
    <source>
        <strain evidence="5">1802A</strain>
    </source>
</reference>
<comment type="similarity">
    <text evidence="2">Belongs to the HesB/IscA family.</text>
</comment>